<evidence type="ECO:0008006" key="4">
    <source>
        <dbReference type="Google" id="ProtNLM"/>
    </source>
</evidence>
<protein>
    <recommendedName>
        <fullName evidence="4">NfeD-like C-terminal domain-containing protein</fullName>
    </recommendedName>
</protein>
<dbReference type="Proteomes" id="UP001519342">
    <property type="component" value="Unassembled WGS sequence"/>
</dbReference>
<dbReference type="EMBL" id="JAGGKS010000014">
    <property type="protein sequence ID" value="MBP1927411.1"/>
    <property type="molecule type" value="Genomic_DNA"/>
</dbReference>
<sequence>MTEWWDGLTTLEQVFYYCAVPATVILVLQTILSILGIGNGDSDVDFDGGENVDFGSQIDANIDSNVDFSSDTIAESSTIDTIESASSLRFFSIRGIVAFFSLFGWVGVVLAESGLNTFVVFFIATICGLIGMFVIAMMFYLISKMQRNGNINIRNAIGHTGQVYLTIPAKQSGSGKIQIIIQERLTEVNAMTNSYKPLSTGTMVRVVAIIDINTLLVERQD</sequence>
<keyword evidence="1" id="KW-0812">Transmembrane</keyword>
<feature type="transmembrane region" description="Helical" evidence="1">
    <location>
        <begin position="117"/>
        <end position="142"/>
    </location>
</feature>
<evidence type="ECO:0000256" key="1">
    <source>
        <dbReference type="SAM" id="Phobius"/>
    </source>
</evidence>
<evidence type="ECO:0000313" key="3">
    <source>
        <dbReference type="Proteomes" id="UP001519342"/>
    </source>
</evidence>
<proteinExistence type="predicted"/>
<dbReference type="Gene3D" id="2.40.50.140">
    <property type="entry name" value="Nucleic acid-binding proteins"/>
    <property type="match status" value="1"/>
</dbReference>
<dbReference type="InterPro" id="IPR012340">
    <property type="entry name" value="NA-bd_OB-fold"/>
</dbReference>
<organism evidence="2 3">
    <name type="scientific">Sedimentibacter acidaminivorans</name>
    <dbReference type="NCBI Taxonomy" id="913099"/>
    <lineage>
        <taxon>Bacteria</taxon>
        <taxon>Bacillati</taxon>
        <taxon>Bacillota</taxon>
        <taxon>Tissierellia</taxon>
        <taxon>Sedimentibacter</taxon>
    </lineage>
</organism>
<accession>A0ABS4GI85</accession>
<feature type="transmembrane region" description="Helical" evidence="1">
    <location>
        <begin position="14"/>
        <end position="37"/>
    </location>
</feature>
<keyword evidence="1" id="KW-0472">Membrane</keyword>
<name>A0ABS4GI85_9FIRM</name>
<gene>
    <name evidence="2" type="ORF">J2Z76_003312</name>
</gene>
<comment type="caution">
    <text evidence="2">The sequence shown here is derived from an EMBL/GenBank/DDBJ whole genome shotgun (WGS) entry which is preliminary data.</text>
</comment>
<reference evidence="2 3" key="1">
    <citation type="submission" date="2021-03" db="EMBL/GenBank/DDBJ databases">
        <title>Genomic Encyclopedia of Type Strains, Phase IV (KMG-IV): sequencing the most valuable type-strain genomes for metagenomic binning, comparative biology and taxonomic classification.</title>
        <authorList>
            <person name="Goeker M."/>
        </authorList>
    </citation>
    <scope>NUCLEOTIDE SEQUENCE [LARGE SCALE GENOMIC DNA]</scope>
    <source>
        <strain evidence="2 3">DSM 24004</strain>
    </source>
</reference>
<feature type="transmembrane region" description="Helical" evidence="1">
    <location>
        <begin position="91"/>
        <end position="111"/>
    </location>
</feature>
<evidence type="ECO:0000313" key="2">
    <source>
        <dbReference type="EMBL" id="MBP1927411.1"/>
    </source>
</evidence>
<dbReference type="RefSeq" id="WP_209513118.1">
    <property type="nucleotide sequence ID" value="NZ_JAGGKS010000014.1"/>
</dbReference>
<keyword evidence="1" id="KW-1133">Transmembrane helix</keyword>
<keyword evidence="3" id="KW-1185">Reference proteome</keyword>